<organism evidence="3 4">
    <name type="scientific">Cuscuta europaea</name>
    <name type="common">European dodder</name>
    <dbReference type="NCBI Taxonomy" id="41803"/>
    <lineage>
        <taxon>Eukaryota</taxon>
        <taxon>Viridiplantae</taxon>
        <taxon>Streptophyta</taxon>
        <taxon>Embryophyta</taxon>
        <taxon>Tracheophyta</taxon>
        <taxon>Spermatophyta</taxon>
        <taxon>Magnoliopsida</taxon>
        <taxon>eudicotyledons</taxon>
        <taxon>Gunneridae</taxon>
        <taxon>Pentapetalae</taxon>
        <taxon>asterids</taxon>
        <taxon>lamiids</taxon>
        <taxon>Solanales</taxon>
        <taxon>Convolvulaceae</taxon>
        <taxon>Cuscuteae</taxon>
        <taxon>Cuscuta</taxon>
        <taxon>Cuscuta subgen. Cuscuta</taxon>
    </lineage>
</organism>
<dbReference type="InterPro" id="IPR040256">
    <property type="entry name" value="At4g02000-like"/>
</dbReference>
<feature type="domain" description="DUF4283" evidence="2">
    <location>
        <begin position="191"/>
        <end position="270"/>
    </location>
</feature>
<gene>
    <name evidence="3" type="ORF">CEURO_LOCUS19974</name>
</gene>
<evidence type="ECO:0000259" key="2">
    <source>
        <dbReference type="Pfam" id="PF14111"/>
    </source>
</evidence>
<dbReference type="Pfam" id="PF14111">
    <property type="entry name" value="DUF4283"/>
    <property type="match status" value="1"/>
</dbReference>
<dbReference type="PANTHER" id="PTHR31286:SF168">
    <property type="entry name" value="DUF4283 DOMAIN-CONTAINING PROTEIN"/>
    <property type="match status" value="1"/>
</dbReference>
<dbReference type="PANTHER" id="PTHR31286">
    <property type="entry name" value="GLYCINE-RICH CELL WALL STRUCTURAL PROTEIN 1.8-LIKE"/>
    <property type="match status" value="1"/>
</dbReference>
<reference evidence="3" key="1">
    <citation type="submission" date="2022-07" db="EMBL/GenBank/DDBJ databases">
        <authorList>
            <person name="Macas J."/>
            <person name="Novak P."/>
            <person name="Neumann P."/>
        </authorList>
    </citation>
    <scope>NUCLEOTIDE SEQUENCE</scope>
</reference>
<dbReference type="OrthoDB" id="1751344at2759"/>
<name>A0A9P1EKR6_CUSEU</name>
<dbReference type="EMBL" id="CAMAPE010000060">
    <property type="protein sequence ID" value="CAH9113304.1"/>
    <property type="molecule type" value="Genomic_DNA"/>
</dbReference>
<evidence type="ECO:0000313" key="4">
    <source>
        <dbReference type="Proteomes" id="UP001152484"/>
    </source>
</evidence>
<feature type="region of interest" description="Disordered" evidence="1">
    <location>
        <begin position="43"/>
        <end position="94"/>
    </location>
</feature>
<accession>A0A9P1EKR6</accession>
<sequence>MAGKKQGKSVDAPSVNTRSRVAAGFNVLEALDDDFPLLQAGKAGKLTQGSPRGPGSGFDGKSPASATVLEGTPKPGNKQVIGQRGLEQKKHADSSVIVTTQQLETATGMIQPAAPARTEPGSVVLGSKIAGKLTEAVNEAHDDAKQIEVSKPWTTLFKNNRAPSHGIKLTYVPPKGNSLDFSDRVLPSMVEMWGYCLVGYFTGRFPGLKAIYELKSKWGVICQIKRHDKGWVIFKFQTEADRLKVLKEGPYVIFGKLLMLKVLSEDFTFDDEEFLKVPIWVKFPRLPMKLWNKEAMSEVASMVGVSLTTDLVTQERSNHNFARVLIEVDASKPPMLSFLIRLPSRKVINQSVVYETFPNFCFHCKKYGHNPFSCIEIYEKEEMEKKLLEKEVKKTNEISVVESETKDTAPNEFEAGGEVSVPEDIPPAEIVKEHTQEALTEAAQASQDATAAPVPVVVPVVTPNMESSDEYSDEVPDEVEEEDLDQLDSNEVVEVYRDGKIFKIRKNAKVDRRGMIRRIPGLSWEETLARFKIAPK</sequence>
<comment type="caution">
    <text evidence="3">The sequence shown here is derived from an EMBL/GenBank/DDBJ whole genome shotgun (WGS) entry which is preliminary data.</text>
</comment>
<evidence type="ECO:0000256" key="1">
    <source>
        <dbReference type="SAM" id="MobiDB-lite"/>
    </source>
</evidence>
<feature type="region of interest" description="Disordered" evidence="1">
    <location>
        <begin position="402"/>
        <end position="422"/>
    </location>
</feature>
<dbReference type="AlphaFoldDB" id="A0A9P1EKR6"/>
<dbReference type="Proteomes" id="UP001152484">
    <property type="component" value="Unassembled WGS sequence"/>
</dbReference>
<protein>
    <recommendedName>
        <fullName evidence="2">DUF4283 domain-containing protein</fullName>
    </recommendedName>
</protein>
<proteinExistence type="predicted"/>
<evidence type="ECO:0000313" key="3">
    <source>
        <dbReference type="EMBL" id="CAH9113304.1"/>
    </source>
</evidence>
<dbReference type="InterPro" id="IPR025558">
    <property type="entry name" value="DUF4283"/>
</dbReference>
<keyword evidence="4" id="KW-1185">Reference proteome</keyword>